<dbReference type="Gene3D" id="1.20.1050.10">
    <property type="match status" value="1"/>
</dbReference>
<gene>
    <name evidence="2" type="ORF">BVC71_07070</name>
</gene>
<feature type="domain" description="GST N-terminal" evidence="1">
    <location>
        <begin position="1"/>
        <end position="79"/>
    </location>
</feature>
<sequence length="208" mass="23923">MTPILWSFRRCPYAMRARLGIAESGVRVELREIVLRAKPEPFLETSPSGTVPCLNTGADVIDESFDVMRWALAQNDPNDWLDMPDLGDDLIATCDGPFKKALDRYKYAIRFDDVDVDAEKQTAVDFLTRLNDQIGDRAFLFGDAPKLADYAILPFVRQFAHVDQDWFYAQPLPNVIRWLDAFKSSDRFKWIMTKYAPWADGDDPIYFP</sequence>
<comment type="caution">
    <text evidence="2">The sequence shown here is derived from an EMBL/GenBank/DDBJ whole genome shotgun (WGS) entry which is preliminary data.</text>
</comment>
<dbReference type="InterPro" id="IPR036249">
    <property type="entry name" value="Thioredoxin-like_sf"/>
</dbReference>
<keyword evidence="3" id="KW-1185">Reference proteome</keyword>
<dbReference type="SUPFAM" id="SSF47616">
    <property type="entry name" value="GST C-terminal domain-like"/>
    <property type="match status" value="1"/>
</dbReference>
<dbReference type="OrthoDB" id="9813092at2"/>
<proteinExistence type="predicted"/>
<dbReference type="RefSeq" id="WP_086450933.1">
    <property type="nucleotide sequence ID" value="NZ_MSPP01000002.1"/>
</dbReference>
<protein>
    <submittedName>
        <fullName evidence="2">Glutathione S-transferase</fullName>
    </submittedName>
</protein>
<name>A0A251WZN7_9RHOB</name>
<evidence type="ECO:0000259" key="1">
    <source>
        <dbReference type="PROSITE" id="PS50404"/>
    </source>
</evidence>
<dbReference type="Pfam" id="PF13410">
    <property type="entry name" value="GST_C_2"/>
    <property type="match status" value="1"/>
</dbReference>
<dbReference type="GO" id="GO:0005737">
    <property type="term" value="C:cytoplasm"/>
    <property type="evidence" value="ECO:0007669"/>
    <property type="project" value="TreeGrafter"/>
</dbReference>
<evidence type="ECO:0000313" key="3">
    <source>
        <dbReference type="Proteomes" id="UP000194664"/>
    </source>
</evidence>
<dbReference type="PROSITE" id="PS50404">
    <property type="entry name" value="GST_NTER"/>
    <property type="match status" value="1"/>
</dbReference>
<dbReference type="EMBL" id="MSPP01000002">
    <property type="protein sequence ID" value="OUD09598.1"/>
    <property type="molecule type" value="Genomic_DNA"/>
</dbReference>
<dbReference type="Proteomes" id="UP000194664">
    <property type="component" value="Unassembled WGS sequence"/>
</dbReference>
<dbReference type="Gene3D" id="3.40.30.10">
    <property type="entry name" value="Glutaredoxin"/>
    <property type="match status" value="1"/>
</dbReference>
<dbReference type="GO" id="GO:0016740">
    <property type="term" value="F:transferase activity"/>
    <property type="evidence" value="ECO:0007669"/>
    <property type="project" value="UniProtKB-KW"/>
</dbReference>
<accession>A0A251WZN7</accession>
<dbReference type="SUPFAM" id="SSF52833">
    <property type="entry name" value="Thioredoxin-like"/>
    <property type="match status" value="1"/>
</dbReference>
<dbReference type="InterPro" id="IPR004045">
    <property type="entry name" value="Glutathione_S-Trfase_N"/>
</dbReference>
<dbReference type="CDD" id="cd03196">
    <property type="entry name" value="GST_C_5"/>
    <property type="match status" value="1"/>
</dbReference>
<dbReference type="AlphaFoldDB" id="A0A251WZN7"/>
<dbReference type="InterPro" id="IPR050983">
    <property type="entry name" value="GST_Omega/HSP26"/>
</dbReference>
<keyword evidence="2" id="KW-0808">Transferase</keyword>
<dbReference type="PANTHER" id="PTHR43968:SF6">
    <property type="entry name" value="GLUTATHIONE S-TRANSFERASE OMEGA"/>
    <property type="match status" value="1"/>
</dbReference>
<dbReference type="InterPro" id="IPR036282">
    <property type="entry name" value="Glutathione-S-Trfase_C_sf"/>
</dbReference>
<dbReference type="Pfam" id="PF13417">
    <property type="entry name" value="GST_N_3"/>
    <property type="match status" value="1"/>
</dbReference>
<reference evidence="2 3" key="1">
    <citation type="submission" date="2016-12" db="EMBL/GenBank/DDBJ databases">
        <title>The draft genome sequence of HSLHS2.</title>
        <authorList>
            <person name="Hu D."/>
            <person name="Wang L."/>
            <person name="Shao Z."/>
        </authorList>
    </citation>
    <scope>NUCLEOTIDE SEQUENCE [LARGE SCALE GENOMIC DNA]</scope>
    <source>
        <strain evidence="2">MCCC 1A06712</strain>
    </source>
</reference>
<dbReference type="PANTHER" id="PTHR43968">
    <property type="match status" value="1"/>
</dbReference>
<evidence type="ECO:0000313" key="2">
    <source>
        <dbReference type="EMBL" id="OUD09598.1"/>
    </source>
</evidence>
<organism evidence="2 3">
    <name type="scientific">Marivivens niveibacter</name>
    <dbReference type="NCBI Taxonomy" id="1930667"/>
    <lineage>
        <taxon>Bacteria</taxon>
        <taxon>Pseudomonadati</taxon>
        <taxon>Pseudomonadota</taxon>
        <taxon>Alphaproteobacteria</taxon>
        <taxon>Rhodobacterales</taxon>
        <taxon>Paracoccaceae</taxon>
        <taxon>Marivivens group</taxon>
        <taxon>Marivivens</taxon>
    </lineage>
</organism>